<keyword evidence="1" id="KW-0812">Transmembrane</keyword>
<dbReference type="EMBL" id="FOQL01000003">
    <property type="protein sequence ID" value="SFI66455.1"/>
    <property type="molecule type" value="Genomic_DNA"/>
</dbReference>
<protein>
    <submittedName>
        <fullName evidence="2">Uncharacterized protein</fullName>
    </submittedName>
</protein>
<organism evidence="2 3">
    <name type="scientific">Pseudomonas guineae</name>
    <dbReference type="NCBI Taxonomy" id="425504"/>
    <lineage>
        <taxon>Bacteria</taxon>
        <taxon>Pseudomonadati</taxon>
        <taxon>Pseudomonadota</taxon>
        <taxon>Gammaproteobacteria</taxon>
        <taxon>Pseudomonadales</taxon>
        <taxon>Pseudomonadaceae</taxon>
        <taxon>Pseudomonas</taxon>
    </lineage>
</organism>
<name>A0A1I3K2M8_9PSED</name>
<feature type="transmembrane region" description="Helical" evidence="1">
    <location>
        <begin position="60"/>
        <end position="85"/>
    </location>
</feature>
<feature type="transmembrane region" description="Helical" evidence="1">
    <location>
        <begin position="6"/>
        <end position="24"/>
    </location>
</feature>
<evidence type="ECO:0000313" key="2">
    <source>
        <dbReference type="EMBL" id="SFI66455.1"/>
    </source>
</evidence>
<evidence type="ECO:0000313" key="3">
    <source>
        <dbReference type="Proteomes" id="UP000243606"/>
    </source>
</evidence>
<feature type="transmembrane region" description="Helical" evidence="1">
    <location>
        <begin position="97"/>
        <end position="114"/>
    </location>
</feature>
<sequence length="147" mass="16794">MELTTQDLKSVILALLTMALVYGFKRFWQYRTKKAIAGKIEGLKVEQEWLERVGNSFEEAVLFSFRLLFIVLFLIGVASIFGPLLEFVSGAASPFTLFKFASWALVIVASFVSVSKLSQIRRYPEETERLKQKIKALEVCLSKFEDQ</sequence>
<dbReference type="Proteomes" id="UP000243606">
    <property type="component" value="Unassembled WGS sequence"/>
</dbReference>
<evidence type="ECO:0000256" key="1">
    <source>
        <dbReference type="SAM" id="Phobius"/>
    </source>
</evidence>
<dbReference type="OrthoDB" id="7067126at2"/>
<dbReference type="RefSeq" id="WP_090242695.1">
    <property type="nucleotide sequence ID" value="NZ_FOQL01000003.1"/>
</dbReference>
<keyword evidence="1" id="KW-1133">Transmembrane helix</keyword>
<reference evidence="3" key="1">
    <citation type="submission" date="2016-10" db="EMBL/GenBank/DDBJ databases">
        <authorList>
            <person name="Varghese N."/>
            <person name="Submissions S."/>
        </authorList>
    </citation>
    <scope>NUCLEOTIDE SEQUENCE [LARGE SCALE GENOMIC DNA]</scope>
    <source>
        <strain evidence="3">LMG 24016</strain>
    </source>
</reference>
<keyword evidence="1" id="KW-0472">Membrane</keyword>
<dbReference type="AlphaFoldDB" id="A0A1I3K2M8"/>
<keyword evidence="3" id="KW-1185">Reference proteome</keyword>
<accession>A0A1I3K2M8</accession>
<proteinExistence type="predicted"/>
<gene>
    <name evidence="2" type="ORF">SAMN05216206_2691</name>
</gene>
<dbReference type="STRING" id="425504.SAMN05216206_2691"/>